<name>A0A2D6YI43_9DELT</name>
<comment type="caution">
    <text evidence="2">The sequence shown here is derived from an EMBL/GenBank/DDBJ whole genome shotgun (WGS) entry which is preliminary data.</text>
</comment>
<reference evidence="3" key="1">
    <citation type="submission" date="2017-09" db="EMBL/GenBank/DDBJ databases">
        <title>The Reconstruction of 2,631 Draft Metagenome-Assembled Genomes from the Global Oceans.</title>
        <authorList>
            <person name="Tully B.J."/>
            <person name="Graham E.D."/>
            <person name="Heidelberg J.F."/>
        </authorList>
    </citation>
    <scope>NUCLEOTIDE SEQUENCE [LARGE SCALE GENOMIC DNA]</scope>
</reference>
<evidence type="ECO:0000313" key="2">
    <source>
        <dbReference type="EMBL" id="MAH62834.1"/>
    </source>
</evidence>
<feature type="transmembrane region" description="Helical" evidence="1">
    <location>
        <begin position="31"/>
        <end position="59"/>
    </location>
</feature>
<evidence type="ECO:0000256" key="1">
    <source>
        <dbReference type="SAM" id="Phobius"/>
    </source>
</evidence>
<keyword evidence="1" id="KW-0472">Membrane</keyword>
<proteinExistence type="predicted"/>
<protein>
    <submittedName>
        <fullName evidence="2">Uncharacterized protein</fullName>
    </submittedName>
</protein>
<keyword evidence="1" id="KW-1133">Transmembrane helix</keyword>
<accession>A0A2D6YI43</accession>
<dbReference type="Proteomes" id="UP000226525">
    <property type="component" value="Unassembled WGS sequence"/>
</dbReference>
<evidence type="ECO:0000313" key="3">
    <source>
        <dbReference type="Proteomes" id="UP000226525"/>
    </source>
</evidence>
<dbReference type="AlphaFoldDB" id="A0A2D6YI43"/>
<organism evidence="2 3">
    <name type="scientific">SAR324 cluster bacterium</name>
    <dbReference type="NCBI Taxonomy" id="2024889"/>
    <lineage>
        <taxon>Bacteria</taxon>
        <taxon>Deltaproteobacteria</taxon>
        <taxon>SAR324 cluster</taxon>
    </lineage>
</organism>
<sequence>MENLFNDANRAFGQIVRIFRRSPPLRYGAPVAFLVIWYLATGDLLSSLAMIVALALGWLSAQEPPRY</sequence>
<gene>
    <name evidence="2" type="ORF">CMN54_05160</name>
</gene>
<keyword evidence="1" id="KW-0812">Transmembrane</keyword>
<dbReference type="EMBL" id="NZEX01000054">
    <property type="protein sequence ID" value="MAH62834.1"/>
    <property type="molecule type" value="Genomic_DNA"/>
</dbReference>